<dbReference type="EMBL" id="QJJU01000024">
    <property type="protein sequence ID" value="PXX02467.1"/>
    <property type="molecule type" value="Genomic_DNA"/>
</dbReference>
<organism evidence="5 6">
    <name type="scientific">Mycolicibacterium moriokaense</name>
    <dbReference type="NCBI Taxonomy" id="39691"/>
    <lineage>
        <taxon>Bacteria</taxon>
        <taxon>Bacillati</taxon>
        <taxon>Actinomycetota</taxon>
        <taxon>Actinomycetes</taxon>
        <taxon>Mycobacteriales</taxon>
        <taxon>Mycobacteriaceae</taxon>
        <taxon>Mycolicibacterium</taxon>
    </lineage>
</organism>
<dbReference type="InterPro" id="IPR028082">
    <property type="entry name" value="Peripla_BP_I"/>
</dbReference>
<dbReference type="PANTHER" id="PTHR30146">
    <property type="entry name" value="LACI-RELATED TRANSCRIPTIONAL REPRESSOR"/>
    <property type="match status" value="1"/>
</dbReference>
<dbReference type="CDD" id="cd01392">
    <property type="entry name" value="HTH_LacI"/>
    <property type="match status" value="1"/>
</dbReference>
<dbReference type="AlphaFoldDB" id="A0A318H9E4"/>
<dbReference type="SUPFAM" id="SSF53822">
    <property type="entry name" value="Periplasmic binding protein-like I"/>
    <property type="match status" value="1"/>
</dbReference>
<dbReference type="SMART" id="SM00354">
    <property type="entry name" value="HTH_LACI"/>
    <property type="match status" value="1"/>
</dbReference>
<proteinExistence type="predicted"/>
<dbReference type="InterPro" id="IPR010982">
    <property type="entry name" value="Lambda_DNA-bd_dom_sf"/>
</dbReference>
<sequence length="331" mass="34687">MKRVSGGGSARPTKADVARLANVSTATVSYVLNNAEGRTISPATREAVRRAAKELGYRPNLAARNLARGGSGVVLYVMPRIALGELPIEVGSRLTTALARRGIMHVLQFPTDDDQNVVEAIADLDPIAVTSLFPLTGTAAAAVAAAGIPQIHLGSSQLHAIGTLHLSVGEMRVGHLVSRGHHRLAFAYSGLTEWRPLGDYWLRGVHAAARHRELREVAVAEITARGAAEVVNGWVDSGVTAVCAQSDDTALVVLHGVREAGLRCPKDLAVMGVDAIPAGEVSAPPLTTIAFDAKAIVDVSVEAMMSELGYPESGEEPTTADVATLIHRAST</sequence>
<dbReference type="Pfam" id="PF00356">
    <property type="entry name" value="LacI"/>
    <property type="match status" value="1"/>
</dbReference>
<dbReference type="InterPro" id="IPR000843">
    <property type="entry name" value="HTH_LacI"/>
</dbReference>
<reference evidence="6" key="1">
    <citation type="submission" date="2018-05" db="EMBL/GenBank/DDBJ databases">
        <authorList>
            <person name="Deangelis K."/>
            <person name="Huntemann M."/>
            <person name="Clum A."/>
            <person name="Pillay M."/>
            <person name="Palaniappan K."/>
            <person name="Varghese N."/>
            <person name="Mikhailova N."/>
            <person name="Stamatis D."/>
            <person name="Reddy T."/>
            <person name="Daum C."/>
            <person name="Shapiro N."/>
            <person name="Ivanova N."/>
            <person name="Kyrpides N."/>
            <person name="Woyke T."/>
        </authorList>
    </citation>
    <scope>NUCLEOTIDE SEQUENCE [LARGE SCALE GENOMIC DNA]</scope>
    <source>
        <strain evidence="6">GAS496</strain>
    </source>
</reference>
<keyword evidence="6" id="KW-1185">Reference proteome</keyword>
<dbReference type="GO" id="GO:0000976">
    <property type="term" value="F:transcription cis-regulatory region binding"/>
    <property type="evidence" value="ECO:0007669"/>
    <property type="project" value="TreeGrafter"/>
</dbReference>
<dbReference type="Gene3D" id="3.40.50.2300">
    <property type="match status" value="2"/>
</dbReference>
<dbReference type="Gene3D" id="1.10.260.40">
    <property type="entry name" value="lambda repressor-like DNA-binding domains"/>
    <property type="match status" value="1"/>
</dbReference>
<dbReference type="InterPro" id="IPR046335">
    <property type="entry name" value="LacI/GalR-like_sensor"/>
</dbReference>
<comment type="caution">
    <text evidence="5">The sequence shown here is derived from an EMBL/GenBank/DDBJ whole genome shotgun (WGS) entry which is preliminary data.</text>
</comment>
<feature type="domain" description="HTH lacI-type" evidence="4">
    <location>
        <begin position="12"/>
        <end position="68"/>
    </location>
</feature>
<accession>A0A318H9E4</accession>
<keyword evidence="3" id="KW-0804">Transcription</keyword>
<evidence type="ECO:0000313" key="5">
    <source>
        <dbReference type="EMBL" id="PXX02467.1"/>
    </source>
</evidence>
<dbReference type="Pfam" id="PF13377">
    <property type="entry name" value="Peripla_BP_3"/>
    <property type="match status" value="1"/>
</dbReference>
<evidence type="ECO:0000256" key="2">
    <source>
        <dbReference type="ARBA" id="ARBA00023125"/>
    </source>
</evidence>
<protein>
    <submittedName>
        <fullName evidence="5">LacI family transcriptional regulator</fullName>
    </submittedName>
</protein>
<evidence type="ECO:0000259" key="4">
    <source>
        <dbReference type="PROSITE" id="PS50932"/>
    </source>
</evidence>
<name>A0A318H9E4_9MYCO</name>
<gene>
    <name evidence="5" type="ORF">C8E89_12413</name>
</gene>
<reference evidence="5 6" key="2">
    <citation type="submission" date="2018-06" db="EMBL/GenBank/DDBJ databases">
        <title>Sequencing of bacterial isolates from soil warming experiment in Harvard Forest, Massachusetts, USA.</title>
        <authorList>
            <person name="Deangelis K.PhD."/>
        </authorList>
    </citation>
    <scope>NUCLEOTIDE SEQUENCE [LARGE SCALE GENOMIC DNA]</scope>
    <source>
        <strain evidence="5 6">GAS496</strain>
    </source>
</reference>
<dbReference type="PROSITE" id="PS50932">
    <property type="entry name" value="HTH_LACI_2"/>
    <property type="match status" value="1"/>
</dbReference>
<dbReference type="PANTHER" id="PTHR30146:SF153">
    <property type="entry name" value="LACTOSE OPERON REPRESSOR"/>
    <property type="match status" value="1"/>
</dbReference>
<dbReference type="SUPFAM" id="SSF47413">
    <property type="entry name" value="lambda repressor-like DNA-binding domains"/>
    <property type="match status" value="1"/>
</dbReference>
<keyword evidence="2" id="KW-0238">DNA-binding</keyword>
<evidence type="ECO:0000313" key="6">
    <source>
        <dbReference type="Proteomes" id="UP000247781"/>
    </source>
</evidence>
<keyword evidence="1" id="KW-0805">Transcription regulation</keyword>
<evidence type="ECO:0000256" key="3">
    <source>
        <dbReference type="ARBA" id="ARBA00023163"/>
    </source>
</evidence>
<evidence type="ECO:0000256" key="1">
    <source>
        <dbReference type="ARBA" id="ARBA00023015"/>
    </source>
</evidence>
<dbReference type="Proteomes" id="UP000247781">
    <property type="component" value="Unassembled WGS sequence"/>
</dbReference>
<dbReference type="GO" id="GO:0003700">
    <property type="term" value="F:DNA-binding transcription factor activity"/>
    <property type="evidence" value="ECO:0007669"/>
    <property type="project" value="TreeGrafter"/>
</dbReference>